<dbReference type="HOGENOM" id="CLU_059677_0_0_1"/>
<dbReference type="VEuPathDB" id="FungiDB:RhiirFUN_016101"/>
<gene>
    <name evidence="2" type="ORF">GLOINDRAFT_19149</name>
</gene>
<accession>U9UJK4</accession>
<protein>
    <recommendedName>
        <fullName evidence="3">ATP-dependent DNA helicase pif1</fullName>
    </recommendedName>
</protein>
<feature type="non-terminal residue" evidence="2">
    <location>
        <position position="390"/>
    </location>
</feature>
<evidence type="ECO:0000256" key="1">
    <source>
        <dbReference type="SAM" id="MobiDB-lite"/>
    </source>
</evidence>
<reference evidence="2" key="1">
    <citation type="submission" date="2013-07" db="EMBL/GenBank/DDBJ databases">
        <title>The genome of an arbuscular mycorrhizal fungus provides insights into the evolution of the oldest plant symbiosis.</title>
        <authorList>
            <consortium name="DOE Joint Genome Institute"/>
            <person name="Tisserant E."/>
            <person name="Malbreil M."/>
            <person name="Kuo A."/>
            <person name="Kohler A."/>
            <person name="Symeonidi A."/>
            <person name="Balestrini R."/>
            <person name="Charron P."/>
            <person name="Duensing N."/>
            <person name="Frei-dit-Frey N."/>
            <person name="Gianinazzi-Pearson V."/>
            <person name="Gilbert B."/>
            <person name="Handa Y."/>
            <person name="Hijri M."/>
            <person name="Kaul R."/>
            <person name="Kawaguchi M."/>
            <person name="Krajinski F."/>
            <person name="Lammers P."/>
            <person name="Lapierre D."/>
            <person name="Masclaux F.G."/>
            <person name="Murat C."/>
            <person name="Morin E."/>
            <person name="Ndikumana S."/>
            <person name="Pagni M."/>
            <person name="Petitpierre D."/>
            <person name="Requena N."/>
            <person name="Rosikiewicz P."/>
            <person name="Riley R."/>
            <person name="Saito K."/>
            <person name="San Clemente H."/>
            <person name="Shapiro H."/>
            <person name="van Tuinen D."/>
            <person name="Becard G."/>
            <person name="Bonfante P."/>
            <person name="Paszkowski U."/>
            <person name="Shachar-Hill Y."/>
            <person name="Young J.P."/>
            <person name="Sanders I.R."/>
            <person name="Henrissat B."/>
            <person name="Rensing S.A."/>
            <person name="Grigoriev I.V."/>
            <person name="Corradi N."/>
            <person name="Roux C."/>
            <person name="Martin F."/>
        </authorList>
    </citation>
    <scope>NUCLEOTIDE SEQUENCE</scope>
    <source>
        <strain evidence="2">DAOM 197198</strain>
    </source>
</reference>
<dbReference type="AlphaFoldDB" id="U9UJK4"/>
<evidence type="ECO:0000313" key="2">
    <source>
        <dbReference type="EMBL" id="ESA19872.1"/>
    </source>
</evidence>
<name>U9UJK4_RHIID</name>
<sequence length="390" mass="45828">MKDNEDVMNNVIQYLDSIVTTINPDMHAPIPERHPCQKRAEEINDDLQDYVELINKLQRHTKCSPSYCLRSKHGQQVCRFGYPKERNDHSFIREDNHGQPELVTSRNDPYLNPHNRLQLQEIFNQILNKSNSDDNSLASIQKLLLNSIAERDISAQETCHLLLGIPLYHSSRQNVSLNLNEEAPRCVRGTGSRENDEDTIMERGRTTRSPLRKYWDRDDQLEDFSLYRLYLTHKYTNGKWVKCKKENIVRILPRPSGLRNGDQWAEFCRVKVILHVPHRSIEQLNGNSDIPWSTIYERHIDIINSDPIDLLGQAFDEEAEISEEESYDEIEEEEHEEYRYDWMHLAEMGPNVHIQRDADLGSRDMDRKHNWTNDAQQQYSEEDIANASEF</sequence>
<dbReference type="EMBL" id="KI277880">
    <property type="protein sequence ID" value="ESA19872.1"/>
    <property type="molecule type" value="Genomic_DNA"/>
</dbReference>
<organism evidence="2">
    <name type="scientific">Rhizophagus irregularis (strain DAOM 181602 / DAOM 197198 / MUCL 43194)</name>
    <name type="common">Arbuscular mycorrhizal fungus</name>
    <name type="synonym">Glomus intraradices</name>
    <dbReference type="NCBI Taxonomy" id="747089"/>
    <lineage>
        <taxon>Eukaryota</taxon>
        <taxon>Fungi</taxon>
        <taxon>Fungi incertae sedis</taxon>
        <taxon>Mucoromycota</taxon>
        <taxon>Glomeromycotina</taxon>
        <taxon>Glomeromycetes</taxon>
        <taxon>Glomerales</taxon>
        <taxon>Glomeraceae</taxon>
        <taxon>Rhizophagus</taxon>
    </lineage>
</organism>
<evidence type="ECO:0008006" key="3">
    <source>
        <dbReference type="Google" id="ProtNLM"/>
    </source>
</evidence>
<proteinExistence type="predicted"/>
<feature type="compositionally biased region" description="Basic and acidic residues" evidence="1">
    <location>
        <begin position="354"/>
        <end position="371"/>
    </location>
</feature>
<feature type="region of interest" description="Disordered" evidence="1">
    <location>
        <begin position="353"/>
        <end position="390"/>
    </location>
</feature>